<dbReference type="Proteomes" id="UP000000663">
    <property type="component" value="Chromosome"/>
</dbReference>
<proteinExistence type="predicted"/>
<dbReference type="InterPro" id="IPR025965">
    <property type="entry name" value="FlgD/Vpr_Ig-like"/>
</dbReference>
<dbReference type="KEGG" id="rci:RRC372"/>
<organism evidence="2 3">
    <name type="scientific">Methanocella arvoryzae (strain DSM 22066 / NBRC 105507 / MRE50)</name>
    <dbReference type="NCBI Taxonomy" id="351160"/>
    <lineage>
        <taxon>Archaea</taxon>
        <taxon>Methanobacteriati</taxon>
        <taxon>Methanobacteriota</taxon>
        <taxon>Stenosarchaea group</taxon>
        <taxon>Methanomicrobia</taxon>
        <taxon>Methanocellales</taxon>
        <taxon>Methanocellaceae</taxon>
        <taxon>Methanocella</taxon>
    </lineage>
</organism>
<keyword evidence="3" id="KW-1185">Reference proteome</keyword>
<reference evidence="2 3" key="1">
    <citation type="journal article" date="2006" name="Science">
        <title>Genome of rice cluster I archaea -- the key methane producers in the rice rhizosphere.</title>
        <authorList>
            <person name="Erkel C."/>
            <person name="Kube M."/>
            <person name="Reinhardt R."/>
            <person name="Liesack W."/>
        </authorList>
    </citation>
    <scope>NUCLEOTIDE SEQUENCE [LARGE SCALE GENOMIC DNA]</scope>
    <source>
        <strain evidence="3">DSM 22066 / NBRC 105507 / MRE50</strain>
    </source>
</reference>
<dbReference type="EMBL" id="AM114193">
    <property type="protein sequence ID" value="CAJ38087.1"/>
    <property type="molecule type" value="Genomic_DNA"/>
</dbReference>
<evidence type="ECO:0000313" key="2">
    <source>
        <dbReference type="EMBL" id="CAJ38087.1"/>
    </source>
</evidence>
<dbReference type="Pfam" id="PF13860">
    <property type="entry name" value="FlgD_ig"/>
    <property type="match status" value="1"/>
</dbReference>
<sequence length="127" mass="13689">MLQLGEGRVLRVRVLLKAFIVLLLFSMIISQAHAAGMVTGSVTVAPAVTKSGAVTEVTYSLANVSGQEYMVYVENDGRVINILNQGIAADGTYYTSWNGKYTNGTNVPDGTYTIKLNTTPYWTTMGS</sequence>
<dbReference type="Gene3D" id="2.60.40.4070">
    <property type="match status" value="1"/>
</dbReference>
<accession>Q0W0K6</accession>
<dbReference type="STRING" id="351160.RRC372"/>
<evidence type="ECO:0000259" key="1">
    <source>
        <dbReference type="Pfam" id="PF13860"/>
    </source>
</evidence>
<evidence type="ECO:0000313" key="3">
    <source>
        <dbReference type="Proteomes" id="UP000000663"/>
    </source>
</evidence>
<protein>
    <recommendedName>
        <fullName evidence="1">FlgD/Vpr Ig-like domain-containing protein</fullName>
    </recommendedName>
</protein>
<dbReference type="AlphaFoldDB" id="Q0W0K6"/>
<feature type="domain" description="FlgD/Vpr Ig-like" evidence="1">
    <location>
        <begin position="49"/>
        <end position="119"/>
    </location>
</feature>
<gene>
    <name evidence="2" type="ORF">RRC372</name>
</gene>
<name>Q0W0K6_METAR</name>